<comment type="similarity">
    <text evidence="1">Belongs to the peptidase S1C family.</text>
</comment>
<dbReference type="Gene3D" id="2.30.42.10">
    <property type="match status" value="1"/>
</dbReference>
<reference evidence="6" key="1">
    <citation type="journal article" date="2022" name="Int. J. Syst. Evol. Microbiol.">
        <title>Anaeromyxobacter oryzae sp. nov., Anaeromyxobacter diazotrophicus sp. nov. and Anaeromyxobacter paludicola sp. nov., isolated from paddy soils.</title>
        <authorList>
            <person name="Itoh H."/>
            <person name="Xu Z."/>
            <person name="Mise K."/>
            <person name="Masuda Y."/>
            <person name="Ushijima N."/>
            <person name="Hayakawa C."/>
            <person name="Shiratori Y."/>
            <person name="Senoo K."/>
        </authorList>
    </citation>
    <scope>NUCLEOTIDE SEQUENCE [LARGE SCALE GENOMIC DNA]</scope>
    <source>
        <strain evidence="6">Red232</strain>
    </source>
</reference>
<name>A0ABM7WYD3_9BACT</name>
<keyword evidence="6" id="KW-1185">Reference proteome</keyword>
<dbReference type="EMBL" id="AP025591">
    <property type="protein sequence ID" value="BDG04538.1"/>
    <property type="molecule type" value="Genomic_DNA"/>
</dbReference>
<dbReference type="PRINTS" id="PR00834">
    <property type="entry name" value="PROTEASES2C"/>
</dbReference>
<dbReference type="InterPro" id="IPR009003">
    <property type="entry name" value="Peptidase_S1_PA"/>
</dbReference>
<dbReference type="Pfam" id="PF17820">
    <property type="entry name" value="PDZ_6"/>
    <property type="match status" value="1"/>
</dbReference>
<sequence>MTALQAFSRDVADLVARAAPAVVGVEHRRGQGSGVVLAGDGYVLTNAHVARGGGPLRVRISGSRVAAGTLVGADERTDLAVVRVEARDLPVLALSERRLDVGEIVLAIGNPLGFERSVTVGVVSALYRNLPAPQGGTLEGLVQTDASINPGNSGGPLLDAHGEVVGIATAMLPWARGIGFAIPAHTASWVASVLIREGEVRRPFLGIAARGEDLEPAVATEAGHPRAVRVLEIVEGSPAQAAGVRRDDLLVAADGSPVQTLDDLQRVLVLSARPEIGLEVLRGGRRQALAIRPRPPAARAA</sequence>
<dbReference type="InterPro" id="IPR001940">
    <property type="entry name" value="Peptidase_S1C"/>
</dbReference>
<keyword evidence="2" id="KW-0645">Protease</keyword>
<dbReference type="Proteomes" id="UP001162891">
    <property type="component" value="Chromosome"/>
</dbReference>
<dbReference type="Pfam" id="PF13365">
    <property type="entry name" value="Trypsin_2"/>
    <property type="match status" value="1"/>
</dbReference>
<dbReference type="SUPFAM" id="SSF50156">
    <property type="entry name" value="PDZ domain-like"/>
    <property type="match status" value="1"/>
</dbReference>
<organism evidence="5 6">
    <name type="scientific">Anaeromyxobacter oryzae</name>
    <dbReference type="NCBI Taxonomy" id="2918170"/>
    <lineage>
        <taxon>Bacteria</taxon>
        <taxon>Pseudomonadati</taxon>
        <taxon>Myxococcota</taxon>
        <taxon>Myxococcia</taxon>
        <taxon>Myxococcales</taxon>
        <taxon>Cystobacterineae</taxon>
        <taxon>Anaeromyxobacteraceae</taxon>
        <taxon>Anaeromyxobacter</taxon>
    </lineage>
</organism>
<dbReference type="PANTHER" id="PTHR43343:SF3">
    <property type="entry name" value="PROTEASE DO-LIKE 8, CHLOROPLASTIC"/>
    <property type="match status" value="1"/>
</dbReference>
<evidence type="ECO:0000256" key="2">
    <source>
        <dbReference type="ARBA" id="ARBA00022670"/>
    </source>
</evidence>
<dbReference type="RefSeq" id="WP_248352945.1">
    <property type="nucleotide sequence ID" value="NZ_AP025591.1"/>
</dbReference>
<dbReference type="SMART" id="SM00228">
    <property type="entry name" value="PDZ"/>
    <property type="match status" value="1"/>
</dbReference>
<dbReference type="SUPFAM" id="SSF50494">
    <property type="entry name" value="Trypsin-like serine proteases"/>
    <property type="match status" value="1"/>
</dbReference>
<dbReference type="InterPro" id="IPR001478">
    <property type="entry name" value="PDZ"/>
</dbReference>
<dbReference type="InterPro" id="IPR036034">
    <property type="entry name" value="PDZ_sf"/>
</dbReference>
<evidence type="ECO:0000256" key="1">
    <source>
        <dbReference type="ARBA" id="ARBA00010541"/>
    </source>
</evidence>
<evidence type="ECO:0000256" key="3">
    <source>
        <dbReference type="ARBA" id="ARBA00022801"/>
    </source>
</evidence>
<dbReference type="PROSITE" id="PS50106">
    <property type="entry name" value="PDZ"/>
    <property type="match status" value="1"/>
</dbReference>
<feature type="domain" description="PDZ" evidence="4">
    <location>
        <begin position="192"/>
        <end position="270"/>
    </location>
</feature>
<dbReference type="Gene3D" id="2.40.10.10">
    <property type="entry name" value="Trypsin-like serine proteases"/>
    <property type="match status" value="2"/>
</dbReference>
<evidence type="ECO:0000259" key="4">
    <source>
        <dbReference type="PROSITE" id="PS50106"/>
    </source>
</evidence>
<dbReference type="InterPro" id="IPR041489">
    <property type="entry name" value="PDZ_6"/>
</dbReference>
<protein>
    <submittedName>
        <fullName evidence="5">2-alkenal reductase</fullName>
    </submittedName>
</protein>
<evidence type="ECO:0000313" key="5">
    <source>
        <dbReference type="EMBL" id="BDG04538.1"/>
    </source>
</evidence>
<dbReference type="InterPro" id="IPR051201">
    <property type="entry name" value="Chloro_Bact_Ser_Proteases"/>
</dbReference>
<dbReference type="PANTHER" id="PTHR43343">
    <property type="entry name" value="PEPTIDASE S12"/>
    <property type="match status" value="1"/>
</dbReference>
<evidence type="ECO:0000313" key="6">
    <source>
        <dbReference type="Proteomes" id="UP001162891"/>
    </source>
</evidence>
<gene>
    <name evidence="5" type="ORF">AMOR_35340</name>
</gene>
<accession>A0ABM7WYD3</accession>
<keyword evidence="3" id="KW-0378">Hydrolase</keyword>
<dbReference type="InterPro" id="IPR043504">
    <property type="entry name" value="Peptidase_S1_PA_chymotrypsin"/>
</dbReference>
<proteinExistence type="inferred from homology"/>